<reference evidence="9 10" key="1">
    <citation type="submission" date="2010-10" db="EMBL/GenBank/DDBJ databases">
        <title>Complete sequence of Frankia sp. EuI1c.</title>
        <authorList>
            <consortium name="US DOE Joint Genome Institute"/>
            <person name="Lucas S."/>
            <person name="Copeland A."/>
            <person name="Lapidus A."/>
            <person name="Cheng J.-F."/>
            <person name="Bruce D."/>
            <person name="Goodwin L."/>
            <person name="Pitluck S."/>
            <person name="Chertkov O."/>
            <person name="Detter J.C."/>
            <person name="Han C."/>
            <person name="Tapia R."/>
            <person name="Land M."/>
            <person name="Hauser L."/>
            <person name="Jeffries C."/>
            <person name="Kyrpides N."/>
            <person name="Ivanova N."/>
            <person name="Mikhailova N."/>
            <person name="Beauchemin N."/>
            <person name="Sen A."/>
            <person name="Sur S.A."/>
            <person name="Gtari M."/>
            <person name="Wall L."/>
            <person name="Tisa L."/>
            <person name="Woyke T."/>
        </authorList>
    </citation>
    <scope>NUCLEOTIDE SEQUENCE [LARGE SCALE GENOMIC DNA]</scope>
    <source>
        <strain evidence="10">DSM 45817 / CECT 9037 / EuI1c</strain>
    </source>
</reference>
<dbReference type="Gene3D" id="3.90.550.10">
    <property type="entry name" value="Spore Coat Polysaccharide Biosynthesis Protein SpsA, Chain A"/>
    <property type="match status" value="1"/>
</dbReference>
<sequence>MGGLRAYDYEPMTGSPAARHAGVVLAGGRSVRMGTAKAALEWHGSTFLRRTVGIVGRAVDGPVVVVRAVGQRLPDLPFGTLVVDDPREDKGPVQGIAAGLTALLGRAESAFIASTDLPFLHPAFVTRVLRALDGPDGPAVALPVAHGYQQPLAAGYRTGLGELAARLVEQDRLRPAFLFEACAVLRLDEAALRADPVLAALDPELDSLLNVNTPADYAAARARPAPTVTVRLVGAGGASDPSRGPRLVPAATIREAADAVRLPVGRTAPAALNGVPVTDATTPLVAGDEVSFLVAGPGD</sequence>
<feature type="domain" description="MobA-like NTP transferase" evidence="8">
    <location>
        <begin position="22"/>
        <end position="174"/>
    </location>
</feature>
<evidence type="ECO:0000256" key="7">
    <source>
        <dbReference type="ARBA" id="ARBA00023150"/>
    </source>
</evidence>
<evidence type="ECO:0000256" key="6">
    <source>
        <dbReference type="ARBA" id="ARBA00023134"/>
    </source>
</evidence>
<dbReference type="CDD" id="cd02503">
    <property type="entry name" value="MobA"/>
    <property type="match status" value="1"/>
</dbReference>
<keyword evidence="2" id="KW-0808">Transferase</keyword>
<evidence type="ECO:0000313" key="10">
    <source>
        <dbReference type="Proteomes" id="UP000002484"/>
    </source>
</evidence>
<evidence type="ECO:0000256" key="3">
    <source>
        <dbReference type="ARBA" id="ARBA00022723"/>
    </source>
</evidence>
<dbReference type="Pfam" id="PF12804">
    <property type="entry name" value="NTP_transf_3"/>
    <property type="match status" value="1"/>
</dbReference>
<keyword evidence="3" id="KW-0479">Metal-binding</keyword>
<dbReference type="InterPro" id="IPR029044">
    <property type="entry name" value="Nucleotide-diphossugar_trans"/>
</dbReference>
<dbReference type="SUPFAM" id="SSF53448">
    <property type="entry name" value="Nucleotide-diphospho-sugar transferases"/>
    <property type="match status" value="1"/>
</dbReference>
<keyword evidence="6" id="KW-0342">GTP-binding</keyword>
<dbReference type="STRING" id="298654.FraEuI1c_5975"/>
<evidence type="ECO:0000256" key="4">
    <source>
        <dbReference type="ARBA" id="ARBA00022741"/>
    </source>
</evidence>
<keyword evidence="4" id="KW-0547">Nucleotide-binding</keyword>
<dbReference type="GO" id="GO:0016779">
    <property type="term" value="F:nucleotidyltransferase activity"/>
    <property type="evidence" value="ECO:0007669"/>
    <property type="project" value="TreeGrafter"/>
</dbReference>
<gene>
    <name evidence="9" type="ordered locus">FraEuI1c_5975</name>
</gene>
<dbReference type="HOGENOM" id="CLU_055597_3_2_11"/>
<dbReference type="KEGG" id="fri:FraEuI1c_5975"/>
<protein>
    <submittedName>
        <fullName evidence="9">Molybdopterin-guanine dinucleotide biosynthesis protein A-like protein</fullName>
    </submittedName>
</protein>
<keyword evidence="5" id="KW-0460">Magnesium</keyword>
<accession>E3IZP1</accession>
<dbReference type="eggNOG" id="COG0746">
    <property type="taxonomic scope" value="Bacteria"/>
</dbReference>
<proteinExistence type="predicted"/>
<dbReference type="InterPro" id="IPR025877">
    <property type="entry name" value="MobA-like_NTP_Trfase"/>
</dbReference>
<organism evidence="9 10">
    <name type="scientific">Pseudofrankia inefficax (strain DSM 45817 / CECT 9037 / DDB 130130 / EuI1c)</name>
    <name type="common">Frankia inefficax</name>
    <dbReference type="NCBI Taxonomy" id="298654"/>
    <lineage>
        <taxon>Bacteria</taxon>
        <taxon>Bacillati</taxon>
        <taxon>Actinomycetota</taxon>
        <taxon>Actinomycetes</taxon>
        <taxon>Frankiales</taxon>
        <taxon>Frankiaceae</taxon>
        <taxon>Pseudofrankia</taxon>
    </lineage>
</organism>
<dbReference type="GO" id="GO:0005525">
    <property type="term" value="F:GTP binding"/>
    <property type="evidence" value="ECO:0007669"/>
    <property type="project" value="UniProtKB-KW"/>
</dbReference>
<name>E3IZP1_PSEI1</name>
<dbReference type="PANTHER" id="PTHR19136">
    <property type="entry name" value="MOLYBDENUM COFACTOR GUANYLYLTRANSFERASE"/>
    <property type="match status" value="1"/>
</dbReference>
<dbReference type="PANTHER" id="PTHR19136:SF81">
    <property type="entry name" value="MOLYBDENUM COFACTOR GUANYLYLTRANSFERASE"/>
    <property type="match status" value="1"/>
</dbReference>
<evidence type="ECO:0000256" key="1">
    <source>
        <dbReference type="ARBA" id="ARBA00022490"/>
    </source>
</evidence>
<dbReference type="GO" id="GO:0006777">
    <property type="term" value="P:Mo-molybdopterin cofactor biosynthetic process"/>
    <property type="evidence" value="ECO:0007669"/>
    <property type="project" value="UniProtKB-KW"/>
</dbReference>
<evidence type="ECO:0000256" key="2">
    <source>
        <dbReference type="ARBA" id="ARBA00022679"/>
    </source>
</evidence>
<keyword evidence="1" id="KW-0963">Cytoplasm</keyword>
<keyword evidence="10" id="KW-1185">Reference proteome</keyword>
<dbReference type="Proteomes" id="UP000002484">
    <property type="component" value="Chromosome"/>
</dbReference>
<dbReference type="AlphaFoldDB" id="E3IZP1"/>
<dbReference type="GO" id="GO:0046872">
    <property type="term" value="F:metal ion binding"/>
    <property type="evidence" value="ECO:0007669"/>
    <property type="project" value="UniProtKB-KW"/>
</dbReference>
<evidence type="ECO:0000259" key="8">
    <source>
        <dbReference type="Pfam" id="PF12804"/>
    </source>
</evidence>
<keyword evidence="7" id="KW-0501">Molybdenum cofactor biosynthesis</keyword>
<dbReference type="InterPro" id="IPR013482">
    <property type="entry name" value="Molybde_CF_guanTrfase"/>
</dbReference>
<dbReference type="InParanoid" id="E3IZP1"/>
<evidence type="ECO:0000313" key="9">
    <source>
        <dbReference type="EMBL" id="ADP83959.1"/>
    </source>
</evidence>
<evidence type="ECO:0000256" key="5">
    <source>
        <dbReference type="ARBA" id="ARBA00022842"/>
    </source>
</evidence>
<dbReference type="EMBL" id="CP002299">
    <property type="protein sequence ID" value="ADP83959.1"/>
    <property type="molecule type" value="Genomic_DNA"/>
</dbReference>